<evidence type="ECO:0000256" key="1">
    <source>
        <dbReference type="ARBA" id="ARBA00004328"/>
    </source>
</evidence>
<dbReference type="Gene3D" id="3.30.2400.10">
    <property type="entry name" value="Major capsid protein gp5"/>
    <property type="match status" value="1"/>
</dbReference>
<reference evidence="4 5" key="1">
    <citation type="submission" date="2020-07" db="EMBL/GenBank/DDBJ databases">
        <title>Sequencing the genomes of 1000 actinobacteria strains.</title>
        <authorList>
            <person name="Klenk H.-P."/>
        </authorList>
    </citation>
    <scope>NUCLEOTIDE SEQUENCE [LARGE SCALE GENOMIC DNA]</scope>
    <source>
        <strain evidence="4 5">DSM 15475</strain>
    </source>
</reference>
<evidence type="ECO:0000259" key="3">
    <source>
        <dbReference type="Pfam" id="PF05065"/>
    </source>
</evidence>
<accession>A0A7Z0GMJ1</accession>
<keyword evidence="5" id="KW-1185">Reference proteome</keyword>
<feature type="domain" description="Phage capsid-like C-terminal" evidence="3">
    <location>
        <begin position="116"/>
        <end position="399"/>
    </location>
</feature>
<name>A0A7Z0GMJ1_9MICC</name>
<dbReference type="Gene3D" id="3.30.2320.10">
    <property type="entry name" value="hypothetical protein PF0899 domain"/>
    <property type="match status" value="1"/>
</dbReference>
<gene>
    <name evidence="4" type="ORF">HNR09_001660</name>
</gene>
<dbReference type="InterPro" id="IPR054612">
    <property type="entry name" value="Phage_capsid-like_C"/>
</dbReference>
<organism evidence="4 5">
    <name type="scientific">Nesterenkonia xinjiangensis</name>
    <dbReference type="NCBI Taxonomy" id="225327"/>
    <lineage>
        <taxon>Bacteria</taxon>
        <taxon>Bacillati</taxon>
        <taxon>Actinomycetota</taxon>
        <taxon>Actinomycetes</taxon>
        <taxon>Micrococcales</taxon>
        <taxon>Micrococcaceae</taxon>
        <taxon>Nesterenkonia</taxon>
    </lineage>
</organism>
<proteinExistence type="predicted"/>
<evidence type="ECO:0000256" key="2">
    <source>
        <dbReference type="SAM" id="MobiDB-lite"/>
    </source>
</evidence>
<dbReference type="InterPro" id="IPR024455">
    <property type="entry name" value="Phage_capsid"/>
</dbReference>
<comment type="caution">
    <text evidence="4">The sequence shown here is derived from an EMBL/GenBank/DDBJ whole genome shotgun (WGS) entry which is preliminary data.</text>
</comment>
<dbReference type="NCBIfam" id="TIGR01554">
    <property type="entry name" value="major_cap_HK97"/>
    <property type="match status" value="1"/>
</dbReference>
<sequence length="408" mass="44425">MPTAIELRQQRAAILEGLKGTMKTAERASRDLTPSEAAQYQEDAKRFDKLTEQIERAEILEARDLATAKPIPHPESPDGITFGGPGSGQRDTDMWLPTLREYRHMRATSTASAEALIPDHQADTWYDRIRARSVVLQSGPTIFPMEGATLDIPKLTGSVSVATVAEGESIPTSDPSTESIRLEPSKLAALAYVNAEALDDSAPEVRSVVQTDMERTFVGELDRQLLVGDGSGSNMTGIRNFADVNELDPFGGTDGGAPTLDELADMLGEAETALELDTGNSEEIGSLVWFMHPSIWNQIRTLKDGDQRYQLSPSPGMDARKQLFGIRVRTSSRLATDETTGGSSDTSPVILSDMSRIAVGERKKLEVKFSEDYLFDSDQVAARVIARYGIEPLEPKAVTIRPGARSEA</sequence>
<dbReference type="RefSeq" id="WP_179541617.1">
    <property type="nucleotide sequence ID" value="NZ_BAAALL010000002.1"/>
</dbReference>
<dbReference type="EMBL" id="JACCFY010000001">
    <property type="protein sequence ID" value="NYJ78249.1"/>
    <property type="molecule type" value="Genomic_DNA"/>
</dbReference>
<dbReference type="SUPFAM" id="SSF56563">
    <property type="entry name" value="Major capsid protein gp5"/>
    <property type="match status" value="1"/>
</dbReference>
<evidence type="ECO:0000313" key="5">
    <source>
        <dbReference type="Proteomes" id="UP000535437"/>
    </source>
</evidence>
<dbReference type="AlphaFoldDB" id="A0A7Z0GMJ1"/>
<protein>
    <submittedName>
        <fullName evidence="4">HK97 family phage major capsid protein</fullName>
    </submittedName>
</protein>
<evidence type="ECO:0000313" key="4">
    <source>
        <dbReference type="EMBL" id="NYJ78249.1"/>
    </source>
</evidence>
<comment type="subcellular location">
    <subcellularLocation>
        <location evidence="1">Virion</location>
    </subcellularLocation>
</comment>
<dbReference type="Pfam" id="PF05065">
    <property type="entry name" value="Phage_capsid"/>
    <property type="match status" value="1"/>
</dbReference>
<dbReference type="Proteomes" id="UP000535437">
    <property type="component" value="Unassembled WGS sequence"/>
</dbReference>
<feature type="region of interest" description="Disordered" evidence="2">
    <location>
        <begin position="69"/>
        <end position="91"/>
    </location>
</feature>